<reference evidence="1" key="1">
    <citation type="submission" date="2019-08" db="EMBL/GenBank/DDBJ databases">
        <title>Genome sequence of Clostridiales bacterium MT110.</title>
        <authorList>
            <person name="Cao J."/>
        </authorList>
    </citation>
    <scope>NUCLEOTIDE SEQUENCE</scope>
    <source>
        <strain evidence="1">MT110</strain>
    </source>
</reference>
<name>A0ACD1AEM3_9FIRM</name>
<gene>
    <name evidence="1" type="ORF">FRZ06_16625</name>
</gene>
<keyword evidence="2" id="KW-1185">Reference proteome</keyword>
<organism evidence="1 2">
    <name type="scientific">Anoxybacterium hadale</name>
    <dbReference type="NCBI Taxonomy" id="3408580"/>
    <lineage>
        <taxon>Bacteria</taxon>
        <taxon>Bacillati</taxon>
        <taxon>Bacillota</taxon>
        <taxon>Clostridia</taxon>
        <taxon>Peptostreptococcales</taxon>
        <taxon>Anaerovoracaceae</taxon>
        <taxon>Anoxybacterium</taxon>
    </lineage>
</organism>
<dbReference type="Proteomes" id="UP000594014">
    <property type="component" value="Chromosome"/>
</dbReference>
<dbReference type="EMBL" id="CP042469">
    <property type="protein sequence ID" value="QOX64855.1"/>
    <property type="molecule type" value="Genomic_DNA"/>
</dbReference>
<evidence type="ECO:0000313" key="2">
    <source>
        <dbReference type="Proteomes" id="UP000594014"/>
    </source>
</evidence>
<accession>A0ACD1AEM3</accession>
<proteinExistence type="predicted"/>
<sequence length="236" mass="27450">MNNIDFSNLNSFEQQIYERLLEGSKLHSDLKITNAAELCGCSISKISKLVKKLGFTNYKQFMDFLYGRELPQKKTSSELERIKHFIDDFDPALVDEFIELMNNHERIILFGYGPSFICAQYFEYRLRSCSGKFIQVVGDEISVETMVDQNTLLVIFTTTGTFRSFENVYRISREKGCQVLTIAEEYNKSLLANCDRIFWLCKYPQPQGLKPHEKSRTVFFIFIEEILHKLVAPENG</sequence>
<protein>
    <submittedName>
        <fullName evidence="1">MurR/RpiR family transcriptional regulator</fullName>
    </submittedName>
</protein>
<evidence type="ECO:0000313" key="1">
    <source>
        <dbReference type="EMBL" id="QOX64855.1"/>
    </source>
</evidence>